<dbReference type="GeneID" id="101746581"/>
<dbReference type="PANTHER" id="PTHR10655:SF17">
    <property type="entry name" value="LYSOPHOSPHOLIPASE-LIKE PROTEIN 1"/>
    <property type="match status" value="1"/>
</dbReference>
<organism evidence="5 6">
    <name type="scientific">Bombyx mori</name>
    <name type="common">Silk moth</name>
    <dbReference type="NCBI Taxonomy" id="7091"/>
    <lineage>
        <taxon>Eukaryota</taxon>
        <taxon>Metazoa</taxon>
        <taxon>Ecdysozoa</taxon>
        <taxon>Arthropoda</taxon>
        <taxon>Hexapoda</taxon>
        <taxon>Insecta</taxon>
        <taxon>Pterygota</taxon>
        <taxon>Neoptera</taxon>
        <taxon>Endopterygota</taxon>
        <taxon>Lepidoptera</taxon>
        <taxon>Glossata</taxon>
        <taxon>Ditrysia</taxon>
        <taxon>Bombycoidea</taxon>
        <taxon>Bombycidae</taxon>
        <taxon>Bombycinae</taxon>
        <taxon>Bombyx</taxon>
    </lineage>
</organism>
<dbReference type="KEGG" id="bmor:101746581"/>
<dbReference type="EnsemblMetazoa" id="XM_038011056.1">
    <property type="protein sequence ID" value="XP_037866984.1"/>
    <property type="gene ID" value="LOC101746581"/>
</dbReference>
<dbReference type="InterPro" id="IPR010736">
    <property type="entry name" value="SHIPPO-rpt"/>
</dbReference>
<comment type="similarity">
    <text evidence="1">Belongs to the AB hydrolase superfamily. AB hydrolase 2 family.</text>
</comment>
<proteinExistence type="inferred from homology"/>
<keyword evidence="3" id="KW-0378">Hydrolase</keyword>
<dbReference type="GO" id="GO:0052689">
    <property type="term" value="F:carboxylic ester hydrolase activity"/>
    <property type="evidence" value="ECO:0007669"/>
    <property type="project" value="TreeGrafter"/>
</dbReference>
<evidence type="ECO:0000256" key="1">
    <source>
        <dbReference type="ARBA" id="ARBA00006499"/>
    </source>
</evidence>
<dbReference type="PANTHER" id="PTHR10655">
    <property type="entry name" value="LYSOPHOSPHOLIPASE-RELATED"/>
    <property type="match status" value="1"/>
</dbReference>
<reference evidence="5" key="2">
    <citation type="submission" date="2022-06" db="UniProtKB">
        <authorList>
            <consortium name="EnsemblMetazoa"/>
        </authorList>
    </citation>
    <scope>IDENTIFICATION</scope>
    <source>
        <strain evidence="5">p50T (Dazao)</strain>
    </source>
</reference>
<sequence>MAFNLESRFPKAPKYVTLLDPGAYQISDTDTKKWNKIAFNSSTPRNIRNEKKLWTHAIYNPEYRKKIPNCPSMMSRQPRFPYESYTKFDLVEEFLCNCGVDNVCTCSMKTELVDSVKCQGKIPKRIFKGLTLQSAVSADYQSEPPVSKSININTTGFNGFSTDFYRGWKWSKWTSPRLKYSIDQSPGPGYYDIEKEPDKTKLCAEQCRFHKRKKSKQLRFIEMIQERNIIEGRPGPTDYDPKEIKAGEQNITFGSTGADIKEWVRLMVEQFSFPHVKVLFPTAPLQPYTPAGGMMSNVWFDRANITPDVPEKLDSLARIETEVKNLIKTENDAGIPSDRIIVGGFSMGGALAFHTGYRWDRKLAGVFAFSSFLNYNSAVYDELKNNTGVTYPPLLQIHGNQDDLVPLKWGEETYQKLKSLGIQGSFFVQERLGHSLNRRGIKIIKDWIDEKLPNS</sequence>
<dbReference type="InterPro" id="IPR050565">
    <property type="entry name" value="LYPA1-2/EST-like"/>
</dbReference>
<dbReference type="RefSeq" id="XP_037866984.1">
    <property type="nucleotide sequence ID" value="XM_038011056.2"/>
</dbReference>
<accession>A0A8R2LTV3</accession>
<evidence type="ECO:0000259" key="4">
    <source>
        <dbReference type="Pfam" id="PF02230"/>
    </source>
</evidence>
<name>A0A8R2LTV3_BOMMO</name>
<evidence type="ECO:0000313" key="6">
    <source>
        <dbReference type="Proteomes" id="UP000005204"/>
    </source>
</evidence>
<dbReference type="EC" id="3.1.2.22" evidence="2"/>
<dbReference type="Proteomes" id="UP000005204">
    <property type="component" value="Unassembled WGS sequence"/>
</dbReference>
<dbReference type="AlphaFoldDB" id="A0A8R2LTV3"/>
<protein>
    <recommendedName>
        <fullName evidence="2">palmitoyl-protein hydrolase</fullName>
        <ecNumber evidence="2">3.1.2.22</ecNumber>
    </recommendedName>
</protein>
<evidence type="ECO:0000256" key="3">
    <source>
        <dbReference type="ARBA" id="ARBA00022801"/>
    </source>
</evidence>
<evidence type="ECO:0000256" key="2">
    <source>
        <dbReference type="ARBA" id="ARBA00012423"/>
    </source>
</evidence>
<dbReference type="GO" id="GO:0005737">
    <property type="term" value="C:cytoplasm"/>
    <property type="evidence" value="ECO:0007669"/>
    <property type="project" value="TreeGrafter"/>
</dbReference>
<feature type="domain" description="Phospholipase/carboxylesterase/thioesterase" evidence="4">
    <location>
        <begin position="257"/>
        <end position="449"/>
    </location>
</feature>
<keyword evidence="6" id="KW-1185">Reference proteome</keyword>
<dbReference type="Pfam" id="PF02230">
    <property type="entry name" value="Abhydrolase_2"/>
    <property type="match status" value="1"/>
</dbReference>
<evidence type="ECO:0000313" key="5">
    <source>
        <dbReference type="EnsemblMetazoa" id="XP_037866984.1"/>
    </source>
</evidence>
<dbReference type="InterPro" id="IPR003140">
    <property type="entry name" value="PLipase/COase/thioEstase"/>
</dbReference>
<dbReference type="Pfam" id="PF07004">
    <property type="entry name" value="SHIPPO-rpt"/>
    <property type="match status" value="1"/>
</dbReference>
<dbReference type="Gene3D" id="3.40.50.1820">
    <property type="entry name" value="alpha/beta hydrolase"/>
    <property type="match status" value="1"/>
</dbReference>
<dbReference type="GO" id="GO:0008474">
    <property type="term" value="F:palmitoyl-(protein) hydrolase activity"/>
    <property type="evidence" value="ECO:0007669"/>
    <property type="project" value="UniProtKB-EC"/>
</dbReference>
<dbReference type="SUPFAM" id="SSF53474">
    <property type="entry name" value="alpha/beta-Hydrolases"/>
    <property type="match status" value="1"/>
</dbReference>
<dbReference type="InterPro" id="IPR029058">
    <property type="entry name" value="AB_hydrolase_fold"/>
</dbReference>
<reference evidence="6" key="1">
    <citation type="journal article" date="2008" name="Insect Biochem. Mol. Biol.">
        <title>The genome of a lepidopteran model insect, the silkworm Bombyx mori.</title>
        <authorList>
            <consortium name="International Silkworm Genome Consortium"/>
        </authorList>
    </citation>
    <scope>NUCLEOTIDE SEQUENCE [LARGE SCALE GENOMIC DNA]</scope>
    <source>
        <strain evidence="6">p50T</strain>
    </source>
</reference>